<dbReference type="AlphaFoldDB" id="A0ABD0UBH0"/>
<organism evidence="1 2">
    <name type="scientific">Dendrobium thyrsiflorum</name>
    <name type="common">Pinecone-like raceme dendrobium</name>
    <name type="synonym">Orchid</name>
    <dbReference type="NCBI Taxonomy" id="117978"/>
    <lineage>
        <taxon>Eukaryota</taxon>
        <taxon>Viridiplantae</taxon>
        <taxon>Streptophyta</taxon>
        <taxon>Embryophyta</taxon>
        <taxon>Tracheophyta</taxon>
        <taxon>Spermatophyta</taxon>
        <taxon>Magnoliopsida</taxon>
        <taxon>Liliopsida</taxon>
        <taxon>Asparagales</taxon>
        <taxon>Orchidaceae</taxon>
        <taxon>Epidendroideae</taxon>
        <taxon>Malaxideae</taxon>
        <taxon>Dendrobiinae</taxon>
        <taxon>Dendrobium</taxon>
    </lineage>
</organism>
<comment type="caution">
    <text evidence="1">The sequence shown here is derived from an EMBL/GenBank/DDBJ whole genome shotgun (WGS) entry which is preliminary data.</text>
</comment>
<gene>
    <name evidence="1" type="ORF">M5K25_021083</name>
</gene>
<keyword evidence="2" id="KW-1185">Reference proteome</keyword>
<dbReference type="EMBL" id="JANQDX010000016">
    <property type="protein sequence ID" value="KAL0910140.1"/>
    <property type="molecule type" value="Genomic_DNA"/>
</dbReference>
<evidence type="ECO:0000313" key="2">
    <source>
        <dbReference type="Proteomes" id="UP001552299"/>
    </source>
</evidence>
<accession>A0ABD0UBH0</accession>
<name>A0ABD0UBH0_DENTH</name>
<sequence length="137" mass="14371">MSQAIRPLCSSCPQSTKLYPANASKLGSDQDSMVAPTHSRVFFSHEADLGFSPPTVVFISSRKAGEKAFLSLTAFCLDLNLQEEERGLLLPKSARDCGSLPPTGRLGATFGAGAGARTGGSGALADFFNIFASDRPT</sequence>
<protein>
    <submittedName>
        <fullName evidence="1">Uncharacterized protein</fullName>
    </submittedName>
</protein>
<dbReference type="Proteomes" id="UP001552299">
    <property type="component" value="Unassembled WGS sequence"/>
</dbReference>
<reference evidence="1 2" key="1">
    <citation type="journal article" date="2024" name="Plant Biotechnol. J.">
        <title>Dendrobium thyrsiflorum genome and its molecular insights into genes involved in important horticultural traits.</title>
        <authorList>
            <person name="Chen B."/>
            <person name="Wang J.Y."/>
            <person name="Zheng P.J."/>
            <person name="Li K.L."/>
            <person name="Liang Y.M."/>
            <person name="Chen X.F."/>
            <person name="Zhang C."/>
            <person name="Zhao X."/>
            <person name="He X."/>
            <person name="Zhang G.Q."/>
            <person name="Liu Z.J."/>
            <person name="Xu Q."/>
        </authorList>
    </citation>
    <scope>NUCLEOTIDE SEQUENCE [LARGE SCALE GENOMIC DNA]</scope>
    <source>
        <strain evidence="1">GZMU011</strain>
    </source>
</reference>
<evidence type="ECO:0000313" key="1">
    <source>
        <dbReference type="EMBL" id="KAL0910140.1"/>
    </source>
</evidence>
<proteinExistence type="predicted"/>